<dbReference type="InterPro" id="IPR001647">
    <property type="entry name" value="HTH_TetR"/>
</dbReference>
<evidence type="ECO:0000259" key="5">
    <source>
        <dbReference type="PROSITE" id="PS50977"/>
    </source>
</evidence>
<dbReference type="PRINTS" id="PR00455">
    <property type="entry name" value="HTHTETR"/>
</dbReference>
<dbReference type="InterPro" id="IPR004111">
    <property type="entry name" value="Repressor_TetR_C"/>
</dbReference>
<name>A0ABW6QS51_9NOCA</name>
<dbReference type="PANTHER" id="PTHR30055">
    <property type="entry name" value="HTH-TYPE TRANSCRIPTIONAL REGULATOR RUTR"/>
    <property type="match status" value="1"/>
</dbReference>
<reference evidence="6 7" key="1">
    <citation type="submission" date="2024-10" db="EMBL/GenBank/DDBJ databases">
        <title>The Natural Products Discovery Center: Release of the First 8490 Sequenced Strains for Exploring Actinobacteria Biosynthetic Diversity.</title>
        <authorList>
            <person name="Kalkreuter E."/>
            <person name="Kautsar S.A."/>
            <person name="Yang D."/>
            <person name="Bader C.D."/>
            <person name="Teijaro C.N."/>
            <person name="Fluegel L."/>
            <person name="Davis C.M."/>
            <person name="Simpson J.R."/>
            <person name="Lauterbach L."/>
            <person name="Steele A.D."/>
            <person name="Gui C."/>
            <person name="Meng S."/>
            <person name="Li G."/>
            <person name="Viehrig K."/>
            <person name="Ye F."/>
            <person name="Su P."/>
            <person name="Kiefer A.F."/>
            <person name="Nichols A."/>
            <person name="Cepeda A.J."/>
            <person name="Yan W."/>
            <person name="Fan B."/>
            <person name="Jiang Y."/>
            <person name="Adhikari A."/>
            <person name="Zheng C.-J."/>
            <person name="Schuster L."/>
            <person name="Cowan T.M."/>
            <person name="Smanski M.J."/>
            <person name="Chevrette M.G."/>
            <person name="De Carvalho L.P.S."/>
            <person name="Shen B."/>
        </authorList>
    </citation>
    <scope>NUCLEOTIDE SEQUENCE [LARGE SCALE GENOMIC DNA]</scope>
    <source>
        <strain evidence="6 7">NPDC003040</strain>
    </source>
</reference>
<evidence type="ECO:0000256" key="4">
    <source>
        <dbReference type="PROSITE-ProRule" id="PRU00335"/>
    </source>
</evidence>
<sequence>MRGVTSNALRRRGRPVRVPREDVVAATTRMLDGGGAEAFSMRKLADELGVSTAAVYHHFPTKAALMVAVLSARADQLDRPDLPAAPRDRLVAIITYLIDVLHEMPWVADILVSGESFGRAAMWILDEFVDTATALGATDDYAGYMYNAVWRFILGELMMRRAEDERTEATTQGHPRPRWTDQATPEVLAEFPTTVRMLPKWNTIRTAYRTESAVGHFIDGLIAGIPA</sequence>
<dbReference type="InterPro" id="IPR036271">
    <property type="entry name" value="Tet_transcr_reg_TetR-rel_C_sf"/>
</dbReference>
<keyword evidence="7" id="KW-1185">Reference proteome</keyword>
<dbReference type="Pfam" id="PF00440">
    <property type="entry name" value="TetR_N"/>
    <property type="match status" value="1"/>
</dbReference>
<protein>
    <submittedName>
        <fullName evidence="6">TetR/AcrR family transcriptional regulator</fullName>
    </submittedName>
</protein>
<dbReference type="PANTHER" id="PTHR30055:SF234">
    <property type="entry name" value="HTH-TYPE TRANSCRIPTIONAL REGULATOR BETI"/>
    <property type="match status" value="1"/>
</dbReference>
<evidence type="ECO:0000256" key="1">
    <source>
        <dbReference type="ARBA" id="ARBA00023015"/>
    </source>
</evidence>
<dbReference type="EMBL" id="JBIAPI010000002">
    <property type="protein sequence ID" value="MFF3223475.1"/>
    <property type="molecule type" value="Genomic_DNA"/>
</dbReference>
<dbReference type="InterPro" id="IPR050109">
    <property type="entry name" value="HTH-type_TetR-like_transc_reg"/>
</dbReference>
<evidence type="ECO:0000256" key="2">
    <source>
        <dbReference type="ARBA" id="ARBA00023125"/>
    </source>
</evidence>
<feature type="DNA-binding region" description="H-T-H motif" evidence="4">
    <location>
        <begin position="40"/>
        <end position="59"/>
    </location>
</feature>
<proteinExistence type="predicted"/>
<dbReference type="RefSeq" id="WP_387716587.1">
    <property type="nucleotide sequence ID" value="NZ_JBIAPI010000002.1"/>
</dbReference>
<dbReference type="Gene3D" id="1.10.357.10">
    <property type="entry name" value="Tetracycline Repressor, domain 2"/>
    <property type="match status" value="1"/>
</dbReference>
<keyword evidence="3" id="KW-0804">Transcription</keyword>
<evidence type="ECO:0000313" key="6">
    <source>
        <dbReference type="EMBL" id="MFF3223475.1"/>
    </source>
</evidence>
<dbReference type="InterPro" id="IPR009057">
    <property type="entry name" value="Homeodomain-like_sf"/>
</dbReference>
<dbReference type="Pfam" id="PF02909">
    <property type="entry name" value="TetR_C_1"/>
    <property type="match status" value="1"/>
</dbReference>
<keyword evidence="1" id="KW-0805">Transcription regulation</keyword>
<dbReference type="SUPFAM" id="SSF48498">
    <property type="entry name" value="Tetracyclin repressor-like, C-terminal domain"/>
    <property type="match status" value="1"/>
</dbReference>
<keyword evidence="2 4" id="KW-0238">DNA-binding</keyword>
<evidence type="ECO:0000256" key="3">
    <source>
        <dbReference type="ARBA" id="ARBA00023163"/>
    </source>
</evidence>
<feature type="domain" description="HTH tetR-type" evidence="5">
    <location>
        <begin position="17"/>
        <end position="77"/>
    </location>
</feature>
<evidence type="ECO:0000313" key="7">
    <source>
        <dbReference type="Proteomes" id="UP001601948"/>
    </source>
</evidence>
<organism evidence="6 7">
    <name type="scientific">Nocardia suismassiliense</name>
    <dbReference type="NCBI Taxonomy" id="2077092"/>
    <lineage>
        <taxon>Bacteria</taxon>
        <taxon>Bacillati</taxon>
        <taxon>Actinomycetota</taxon>
        <taxon>Actinomycetes</taxon>
        <taxon>Mycobacteriales</taxon>
        <taxon>Nocardiaceae</taxon>
        <taxon>Nocardia</taxon>
    </lineage>
</organism>
<accession>A0ABW6QS51</accession>
<comment type="caution">
    <text evidence="6">The sequence shown here is derived from an EMBL/GenBank/DDBJ whole genome shotgun (WGS) entry which is preliminary data.</text>
</comment>
<dbReference type="PROSITE" id="PS50977">
    <property type="entry name" value="HTH_TETR_2"/>
    <property type="match status" value="1"/>
</dbReference>
<dbReference type="SUPFAM" id="SSF46689">
    <property type="entry name" value="Homeodomain-like"/>
    <property type="match status" value="1"/>
</dbReference>
<gene>
    <name evidence="6" type="ORF">ACFYV7_11845</name>
</gene>
<dbReference type="Proteomes" id="UP001601948">
    <property type="component" value="Unassembled WGS sequence"/>
</dbReference>